<dbReference type="Pfam" id="PF14317">
    <property type="entry name" value="YcxB"/>
    <property type="match status" value="1"/>
</dbReference>
<feature type="transmembrane region" description="Helical" evidence="1">
    <location>
        <begin position="31"/>
        <end position="49"/>
    </location>
</feature>
<reference evidence="3 4" key="1">
    <citation type="journal article" date="2001" name="FEMS Microbiol. Lett.">
        <title>Oceanobacillus iheyensis gen. nov., sp. nov., a deep-sea extremely halotolerant and alkaliphilic species isolated from a depth of 1050 m on the Iheya Ridge.</title>
        <authorList>
            <person name="Lu J."/>
            <person name="Nogi Y."/>
            <person name="Takami H."/>
        </authorList>
    </citation>
    <scope>NUCLEOTIDE SEQUENCE [LARGE SCALE GENOMIC DNA]</scope>
    <source>
        <strain evidence="4">DSM 14371 / CIP 107618 / JCM 11309 / KCTC 3954 / HTE831</strain>
    </source>
</reference>
<organism evidence="3 4">
    <name type="scientific">Oceanobacillus iheyensis (strain DSM 14371 / CIP 107618 / JCM 11309 / KCTC 3954 / HTE831)</name>
    <dbReference type="NCBI Taxonomy" id="221109"/>
    <lineage>
        <taxon>Bacteria</taxon>
        <taxon>Bacillati</taxon>
        <taxon>Bacillota</taxon>
        <taxon>Bacilli</taxon>
        <taxon>Bacillales</taxon>
        <taxon>Bacillaceae</taxon>
        <taxon>Oceanobacillus</taxon>
    </lineage>
</organism>
<dbReference type="HOGENOM" id="CLU_1576904_0_0_9"/>
<accession>Q8ETU0</accession>
<feature type="domain" description="YcxB-like C-terminal" evidence="2">
    <location>
        <begin position="100"/>
        <end position="161"/>
    </location>
</feature>
<evidence type="ECO:0000313" key="4">
    <source>
        <dbReference type="Proteomes" id="UP000000822"/>
    </source>
</evidence>
<dbReference type="OrthoDB" id="2866610at2"/>
<dbReference type="InterPro" id="IPR025588">
    <property type="entry name" value="YcxB-like_C"/>
</dbReference>
<keyword evidence="1" id="KW-1133">Transmembrane helix</keyword>
<proteinExistence type="predicted"/>
<reference evidence="3 4" key="2">
    <citation type="journal article" date="2002" name="Nucleic Acids Res.">
        <title>Genome sequence of Oceanobacillus iheyensis isolated from the Iheya Ridge and its unexpected adaptive capabilities to extreme environments.</title>
        <authorList>
            <person name="Takami H."/>
            <person name="Takaki Y."/>
            <person name="Uchiyama I."/>
        </authorList>
    </citation>
    <scope>NUCLEOTIDE SEQUENCE [LARGE SCALE GENOMIC DNA]</scope>
    <source>
        <strain evidence="4">DSM 14371 / CIP 107618 / JCM 11309 / KCTC 3954 / HTE831</strain>
    </source>
</reference>
<name>Q8ETU0_OCEIH</name>
<evidence type="ECO:0000256" key="1">
    <source>
        <dbReference type="SAM" id="Phobius"/>
    </source>
</evidence>
<dbReference type="RefSeq" id="WP_011064566.1">
    <property type="nucleotide sequence ID" value="NC_004193.1"/>
</dbReference>
<keyword evidence="1" id="KW-0472">Membrane</keyword>
<dbReference type="AlphaFoldDB" id="Q8ETU0"/>
<feature type="transmembrane region" description="Helical" evidence="1">
    <location>
        <begin position="55"/>
        <end position="73"/>
    </location>
</feature>
<sequence length="169" mass="20055">MIAKYNLTEKDLIAQQKNAISKTKYHIKTKTIYTIIYFLLIYLYLFITHTPGDSIWFGITVSIIFSPLLSIIYRHGMINRFRKDVLRHHQHLTGDFSLVLSDDELVKESKNSTERFNWSEFNQIKEDNDRYYLYITDLKAVTIKKEPENMNEKETKELQALINRKKNSG</sequence>
<dbReference type="KEGG" id="oih:OB0165"/>
<protein>
    <recommendedName>
        <fullName evidence="2">YcxB-like C-terminal domain-containing protein</fullName>
    </recommendedName>
</protein>
<gene>
    <name evidence="3" type="ordered locus">OB0165</name>
</gene>
<dbReference type="STRING" id="221109.gene:10732355"/>
<evidence type="ECO:0000313" key="3">
    <source>
        <dbReference type="EMBL" id="BAC12121.1"/>
    </source>
</evidence>
<keyword evidence="4" id="KW-1185">Reference proteome</keyword>
<dbReference type="EMBL" id="BA000028">
    <property type="protein sequence ID" value="BAC12121.1"/>
    <property type="molecule type" value="Genomic_DNA"/>
</dbReference>
<keyword evidence="1" id="KW-0812">Transmembrane</keyword>
<evidence type="ECO:0000259" key="2">
    <source>
        <dbReference type="Pfam" id="PF14317"/>
    </source>
</evidence>
<dbReference type="Proteomes" id="UP000000822">
    <property type="component" value="Chromosome"/>
</dbReference>